<name>A0A512N721_9HYPH</name>
<gene>
    <name evidence="2" type="ORF">RSO01_19450</name>
</gene>
<evidence type="ECO:0000259" key="1">
    <source>
        <dbReference type="Pfam" id="PF07705"/>
    </source>
</evidence>
<feature type="domain" description="CARDB" evidence="1">
    <location>
        <begin position="358"/>
        <end position="462"/>
    </location>
</feature>
<sequence>MATSPDLIIDSITAPLTVEKNATLNFSYVVKNAGTAAISSFGSIATAEIDDETPAYPDGASVNTGAMAAGATKTISANLSTTGLGLGEHTLWIAADSFNDIAESNETNNLTSVTFTVVNTKPDFTITTVFLNEPEPSVVQGDDLDFEYIVANLGGSASDTGSIFYNFDTKPDLSHRTGPIRGANLEAGGSTLISDSISTTGLSVGTHTLWIGVDATKAKSENDETNNFTSVTFTVTERPKPDQIIESITGPATIVQGGDLNFSYVLKDINSENTTNSFGSITFGIDRQPTSSTYDYIVGAGTLPAGGSLTFNEVLHANLSVGQHTLWIKADGLGNVAEANENNNLKSFTFTVTAAPVNPDLSMISLDGQTSVMQGSSLSISYVIKNVGTLAAGLSNAGYMIDQDVDATHYLSAPTINALAVDATQSLTAIIDTSSLTVGLHTVWFKADVFGTLTEISESNNWGSFTFNVTAAVRPDMVVSSITPAATSVVQGAKLDFSFVLENSGVAAAGSSWAGFRIDSQPDSPHADGFGLSSGLAVGGTQTLNGGIDTSHLSVGTHTLYVMADYWNNQVAESDETNNVRSVTFTVTAPPRADLQVASVTPAATSVVQGTKLDFSFMLENAGAAGSGSSWAGFRIDSQPDSTHADGFGLSSGLAVGGTQTLSGSIDTSTLSAGTHTLYVMADYWNNQVAEGDEGNNVRSVTFNVRAPVQPDLVVASVTPAATSVVQGTKLAFSFLVENTADSRPTAGSWAGFRIDSQPDSTHADGYIAVGSLVADGTQTLSSSIDTSKLSVGTHTLYVMADYWNNQVAEGDETNNVASFTFTVTAPPRPDLVVDGITAGTSVMQGLAFDFSYVVKNNGTLPTGGMSWAGFMLDQQPDSTHFVGYNQTNGLAAGASQTLSNSIDTSKLSVGTHTLYVAADYWGNMVGEGNEANNWTSMTFDVTAPVQPDLAVSSITAGSSVMQGVAFDFSYVVKNIAAGLPSGKSWAGFMLDHEVDATHAAGFGLVDSLSAGGSQTLGGSIDTSKLSVGTHTLYVMADYWGNLVGEGNEANNALSVTFDVTAPVQPDLAVSSITAGASVMQGVAFDFSYVVKNIAAGLPAGQSWAGFMLDHEADPSHYIGFNQTGALAAGASQTLGGSIDTSKLSVGTHTLYVAADYWGNMVGEGNEANNSLSVTFEVTAPVQPDLAVSGITAGASVTKGVAFDFSYVVKNIAAGLPAGQSWAGFMLDQPADQSHYIGFNQTGALAAGVSQRLTNSIDTSKLSIGTHTLYVAADYWGNMVGEGNEANNALSVTFNVIDPFA</sequence>
<accession>A0A512N721</accession>
<dbReference type="InterPro" id="IPR013783">
    <property type="entry name" value="Ig-like_fold"/>
</dbReference>
<evidence type="ECO:0000313" key="2">
    <source>
        <dbReference type="EMBL" id="GEP54779.1"/>
    </source>
</evidence>
<dbReference type="InterPro" id="IPR011635">
    <property type="entry name" value="CARDB"/>
</dbReference>
<reference evidence="2 3" key="1">
    <citation type="submission" date="2019-07" db="EMBL/GenBank/DDBJ databases">
        <title>Whole genome shotgun sequence of Reyranella soli NBRC 108950.</title>
        <authorList>
            <person name="Hosoyama A."/>
            <person name="Uohara A."/>
            <person name="Ohji S."/>
            <person name="Ichikawa N."/>
        </authorList>
    </citation>
    <scope>NUCLEOTIDE SEQUENCE [LARGE SCALE GENOMIC DNA]</scope>
    <source>
        <strain evidence="2 3">NBRC 108950</strain>
    </source>
</reference>
<feature type="domain" description="CARDB" evidence="1">
    <location>
        <begin position="1183"/>
        <end position="1291"/>
    </location>
</feature>
<dbReference type="Gene3D" id="2.60.40.10">
    <property type="entry name" value="Immunoglobulins"/>
    <property type="match status" value="11"/>
</dbReference>
<dbReference type="OrthoDB" id="7291687at2"/>
<evidence type="ECO:0000313" key="3">
    <source>
        <dbReference type="Proteomes" id="UP000321058"/>
    </source>
</evidence>
<dbReference type="EMBL" id="BKAJ01000032">
    <property type="protein sequence ID" value="GEP54779.1"/>
    <property type="molecule type" value="Genomic_DNA"/>
</dbReference>
<dbReference type="Proteomes" id="UP000321058">
    <property type="component" value="Unassembled WGS sequence"/>
</dbReference>
<feature type="domain" description="CARDB" evidence="1">
    <location>
        <begin position="1065"/>
        <end position="1173"/>
    </location>
</feature>
<feature type="domain" description="CARDB" evidence="1">
    <location>
        <begin position="121"/>
        <end position="230"/>
    </location>
</feature>
<keyword evidence="3" id="KW-1185">Reference proteome</keyword>
<comment type="caution">
    <text evidence="2">The sequence shown here is derived from an EMBL/GenBank/DDBJ whole genome shotgun (WGS) entry which is preliminary data.</text>
</comment>
<feature type="domain" description="CARDB" evidence="1">
    <location>
        <begin position="593"/>
        <end position="700"/>
    </location>
</feature>
<organism evidence="2 3">
    <name type="scientific">Reyranella soli</name>
    <dbReference type="NCBI Taxonomy" id="1230389"/>
    <lineage>
        <taxon>Bacteria</taxon>
        <taxon>Pseudomonadati</taxon>
        <taxon>Pseudomonadota</taxon>
        <taxon>Alphaproteobacteria</taxon>
        <taxon>Hyphomicrobiales</taxon>
        <taxon>Reyranellaceae</taxon>
        <taxon>Reyranella</taxon>
    </lineage>
</organism>
<feature type="domain" description="CARDB" evidence="1">
    <location>
        <begin position="829"/>
        <end position="937"/>
    </location>
</feature>
<feature type="domain" description="CARDB" evidence="1">
    <location>
        <begin position="474"/>
        <end position="582"/>
    </location>
</feature>
<proteinExistence type="predicted"/>
<protein>
    <recommendedName>
        <fullName evidence="1">CARDB domain-containing protein</fullName>
    </recommendedName>
</protein>
<feature type="domain" description="CARDB" evidence="1">
    <location>
        <begin position="710"/>
        <end position="819"/>
    </location>
</feature>
<feature type="domain" description="CARDB" evidence="1">
    <location>
        <begin position="947"/>
        <end position="1055"/>
    </location>
</feature>
<dbReference type="Pfam" id="PF07705">
    <property type="entry name" value="CARDB"/>
    <property type="match status" value="10"/>
</dbReference>
<feature type="domain" description="CARDB" evidence="1">
    <location>
        <begin position="4"/>
        <end position="112"/>
    </location>
</feature>